<evidence type="ECO:0000313" key="1">
    <source>
        <dbReference type="EMBL" id="JAD68139.1"/>
    </source>
</evidence>
<proteinExistence type="predicted"/>
<reference evidence="1" key="2">
    <citation type="journal article" date="2015" name="Data Brief">
        <title>Shoot transcriptome of the giant reed, Arundo donax.</title>
        <authorList>
            <person name="Barrero R.A."/>
            <person name="Guerrero F.D."/>
            <person name="Moolhuijzen P."/>
            <person name="Goolsby J.A."/>
            <person name="Tidwell J."/>
            <person name="Bellgard S.E."/>
            <person name="Bellgard M.I."/>
        </authorList>
    </citation>
    <scope>NUCLEOTIDE SEQUENCE</scope>
    <source>
        <tissue evidence="1">Shoot tissue taken approximately 20 cm above the soil surface</tissue>
    </source>
</reference>
<sequence>MNRQEYFMDCCADLVKENNLVAKNEGKARSFLRNTTRLWTIFLSTCLERSRLFSGDSWLA</sequence>
<accession>A0A0A9BVV5</accession>
<name>A0A0A9BVV5_ARUDO</name>
<dbReference type="EMBL" id="GBRH01229756">
    <property type="protein sequence ID" value="JAD68139.1"/>
    <property type="molecule type" value="Transcribed_RNA"/>
</dbReference>
<reference evidence="1" key="1">
    <citation type="submission" date="2014-09" db="EMBL/GenBank/DDBJ databases">
        <authorList>
            <person name="Magalhaes I.L.F."/>
            <person name="Oliveira U."/>
            <person name="Santos F.R."/>
            <person name="Vidigal T.H.D.A."/>
            <person name="Brescovit A.D."/>
            <person name="Santos A.J."/>
        </authorList>
    </citation>
    <scope>NUCLEOTIDE SEQUENCE</scope>
    <source>
        <tissue evidence="1">Shoot tissue taken approximately 20 cm above the soil surface</tissue>
    </source>
</reference>
<dbReference type="AlphaFoldDB" id="A0A0A9BVV5"/>
<organism evidence="1">
    <name type="scientific">Arundo donax</name>
    <name type="common">Giant reed</name>
    <name type="synonym">Donax arundinaceus</name>
    <dbReference type="NCBI Taxonomy" id="35708"/>
    <lineage>
        <taxon>Eukaryota</taxon>
        <taxon>Viridiplantae</taxon>
        <taxon>Streptophyta</taxon>
        <taxon>Embryophyta</taxon>
        <taxon>Tracheophyta</taxon>
        <taxon>Spermatophyta</taxon>
        <taxon>Magnoliopsida</taxon>
        <taxon>Liliopsida</taxon>
        <taxon>Poales</taxon>
        <taxon>Poaceae</taxon>
        <taxon>PACMAD clade</taxon>
        <taxon>Arundinoideae</taxon>
        <taxon>Arundineae</taxon>
        <taxon>Arundo</taxon>
    </lineage>
</organism>
<protein>
    <submittedName>
        <fullName evidence="1">Uncharacterized protein</fullName>
    </submittedName>
</protein>